<dbReference type="CDD" id="cd09917">
    <property type="entry name" value="F-box_SF"/>
    <property type="match status" value="1"/>
</dbReference>
<dbReference type="InterPro" id="IPR050942">
    <property type="entry name" value="F-box_BR-signaling"/>
</dbReference>
<gene>
    <name evidence="2" type="ORF">M5K25_006238</name>
</gene>
<dbReference type="EMBL" id="JANQDX010000006">
    <property type="protein sequence ID" value="KAL0922265.1"/>
    <property type="molecule type" value="Genomic_DNA"/>
</dbReference>
<dbReference type="Pfam" id="PF00646">
    <property type="entry name" value="F-box"/>
    <property type="match status" value="1"/>
</dbReference>
<dbReference type="Gene3D" id="1.20.1280.50">
    <property type="match status" value="1"/>
</dbReference>
<reference evidence="2 3" key="1">
    <citation type="journal article" date="2024" name="Plant Biotechnol. J.">
        <title>Dendrobium thyrsiflorum genome and its molecular insights into genes involved in important horticultural traits.</title>
        <authorList>
            <person name="Chen B."/>
            <person name="Wang J.Y."/>
            <person name="Zheng P.J."/>
            <person name="Li K.L."/>
            <person name="Liang Y.M."/>
            <person name="Chen X.F."/>
            <person name="Zhang C."/>
            <person name="Zhao X."/>
            <person name="He X."/>
            <person name="Zhang G.Q."/>
            <person name="Liu Z.J."/>
            <person name="Xu Q."/>
        </authorList>
    </citation>
    <scope>NUCLEOTIDE SEQUENCE [LARGE SCALE GENOMIC DNA]</scope>
    <source>
        <strain evidence="2">GZMU011</strain>
    </source>
</reference>
<evidence type="ECO:0000313" key="2">
    <source>
        <dbReference type="EMBL" id="KAL0922265.1"/>
    </source>
</evidence>
<proteinExistence type="predicted"/>
<dbReference type="InterPro" id="IPR036047">
    <property type="entry name" value="F-box-like_dom_sf"/>
</dbReference>
<keyword evidence="3" id="KW-1185">Reference proteome</keyword>
<organism evidence="2 3">
    <name type="scientific">Dendrobium thyrsiflorum</name>
    <name type="common">Pinecone-like raceme dendrobium</name>
    <name type="synonym">Orchid</name>
    <dbReference type="NCBI Taxonomy" id="117978"/>
    <lineage>
        <taxon>Eukaryota</taxon>
        <taxon>Viridiplantae</taxon>
        <taxon>Streptophyta</taxon>
        <taxon>Embryophyta</taxon>
        <taxon>Tracheophyta</taxon>
        <taxon>Spermatophyta</taxon>
        <taxon>Magnoliopsida</taxon>
        <taxon>Liliopsida</taxon>
        <taxon>Asparagales</taxon>
        <taxon>Orchidaceae</taxon>
        <taxon>Epidendroideae</taxon>
        <taxon>Malaxideae</taxon>
        <taxon>Dendrobiinae</taxon>
        <taxon>Dendrobium</taxon>
    </lineage>
</organism>
<sequence length="407" mass="46181">MAWSNLPIDLLHCISSHLPVVDFLRFSVVCTSWNSGLANNAIRRIKCRPSPWLCLPSNAGEFSDTLTFWDLTMKKEDGDVDCYLRFSSLGSHIFGRRCFGSKDGWLVTLDKTVLQPRLFNPLTKDEIYLPSLFTIPKINGIKSSPNTPLTVMSSFIIMKSIHPLPQMRKKIVLSSNNPFGTAVVVYGFSKLLALAKPSDHAWVLGPQRPPYHNDQFEEFEDVYFHEEEQMFYAITHFSAVLAFDFEGNNVKLVCQAIQDPLATNTYCRNYIAFLSGTLLKINREIHCIVMEVNEKYKHKTTRISVFKFVPTVDASSCSSSQWISISDLGGCSLFIGYNQTFSLHHTEAPGIKPNCIYFTDHAEVMTEDDIVCDAGLFDLHNDCFQFFVDSDSQCNWPPSIWFTPSLQ</sequence>
<feature type="domain" description="F-box" evidence="1">
    <location>
        <begin position="1"/>
        <end position="45"/>
    </location>
</feature>
<evidence type="ECO:0000313" key="3">
    <source>
        <dbReference type="Proteomes" id="UP001552299"/>
    </source>
</evidence>
<comment type="caution">
    <text evidence="2">The sequence shown here is derived from an EMBL/GenBank/DDBJ whole genome shotgun (WGS) entry which is preliminary data.</text>
</comment>
<dbReference type="InterPro" id="IPR005174">
    <property type="entry name" value="KIB1-4_b-propeller"/>
</dbReference>
<dbReference type="AlphaFoldDB" id="A0ABD0VC15"/>
<dbReference type="PROSITE" id="PS50181">
    <property type="entry name" value="FBOX"/>
    <property type="match status" value="1"/>
</dbReference>
<dbReference type="PANTHER" id="PTHR44259">
    <property type="entry name" value="OS07G0183000 PROTEIN-RELATED"/>
    <property type="match status" value="1"/>
</dbReference>
<dbReference type="SMART" id="SM00256">
    <property type="entry name" value="FBOX"/>
    <property type="match status" value="1"/>
</dbReference>
<dbReference type="InterPro" id="IPR001810">
    <property type="entry name" value="F-box_dom"/>
</dbReference>
<evidence type="ECO:0000259" key="1">
    <source>
        <dbReference type="PROSITE" id="PS50181"/>
    </source>
</evidence>
<dbReference type="PANTHER" id="PTHR44259:SF114">
    <property type="entry name" value="OS06G0707300 PROTEIN"/>
    <property type="match status" value="1"/>
</dbReference>
<dbReference type="Pfam" id="PF03478">
    <property type="entry name" value="Beta-prop_KIB1-4"/>
    <property type="match status" value="1"/>
</dbReference>
<dbReference type="Proteomes" id="UP001552299">
    <property type="component" value="Unassembled WGS sequence"/>
</dbReference>
<accession>A0ABD0VC15</accession>
<name>A0ABD0VC15_DENTH</name>
<dbReference type="SUPFAM" id="SSF81383">
    <property type="entry name" value="F-box domain"/>
    <property type="match status" value="1"/>
</dbReference>
<protein>
    <recommendedName>
        <fullName evidence="1">F-box domain-containing protein</fullName>
    </recommendedName>
</protein>